<evidence type="ECO:0000313" key="7">
    <source>
        <dbReference type="Proteomes" id="UP001165060"/>
    </source>
</evidence>
<organism evidence="6 7">
    <name type="scientific">Tetraparma gracilis</name>
    <dbReference type="NCBI Taxonomy" id="2962635"/>
    <lineage>
        <taxon>Eukaryota</taxon>
        <taxon>Sar</taxon>
        <taxon>Stramenopiles</taxon>
        <taxon>Ochrophyta</taxon>
        <taxon>Bolidophyceae</taxon>
        <taxon>Parmales</taxon>
        <taxon>Triparmaceae</taxon>
        <taxon>Tetraparma</taxon>
    </lineage>
</organism>
<comment type="caution">
    <text evidence="6">The sequence shown here is derived from an EMBL/GenBank/DDBJ whole genome shotgun (WGS) entry which is preliminary data.</text>
</comment>
<evidence type="ECO:0000313" key="6">
    <source>
        <dbReference type="EMBL" id="GMI21988.1"/>
    </source>
</evidence>
<dbReference type="InterPro" id="IPR015421">
    <property type="entry name" value="PyrdxlP-dep_Trfase_major"/>
</dbReference>
<dbReference type="EMBL" id="BRYB01002575">
    <property type="protein sequence ID" value="GMI21988.1"/>
    <property type="molecule type" value="Genomic_DNA"/>
</dbReference>
<dbReference type="InterPro" id="IPR004839">
    <property type="entry name" value="Aminotransferase_I/II_large"/>
</dbReference>
<proteinExistence type="predicted"/>
<evidence type="ECO:0000256" key="3">
    <source>
        <dbReference type="ARBA" id="ARBA00022679"/>
    </source>
</evidence>
<evidence type="ECO:0000256" key="2">
    <source>
        <dbReference type="ARBA" id="ARBA00022576"/>
    </source>
</evidence>
<sequence length="427" mass="45778">MSSGYPITSLSSFREPSAIRSLQPLLAIPQMISLGGGAPNPETFPIASISLNLTSGETLELSPAELAVLQQYTTSTGLPALSKHLRDLQSLVHNDTTSKHIVTNGSQDGLAKAFEMLLDPAEDSLLVESPTYSGSLSFLQPMGIPLVPLSTDGLGLVPASLRSTLENWSTTHSNKKKPRCLYTIPTGSNPSGGTLPLSRKQEIYEIATEHNVLILEDDPYYYMNFDTLGKERAASFLSIDKTHAESSGGSRRVLRFDSFSKIISAGLRVGWVTGPSSLIDRLELHTQSTLLHPSGLSQAVVAKLFDGWGGAAGYLEHADSVAAFYMARRDAFVAAATAELGDRVSFSVPTAGMFVWMDLRGIDDANELIVRKAVDRKVLLVPGVSFTPGGGTSGWVRASYSTATEVEMKEACRRLAELLDEENGGAA</sequence>
<protein>
    <recommendedName>
        <fullName evidence="5">Aminotransferase class I/classII large domain-containing protein</fullName>
    </recommendedName>
</protein>
<accession>A0ABQ6M9B9</accession>
<dbReference type="PANTHER" id="PTHR42790:SF19">
    <property type="entry name" value="KYNURENINE_ALPHA-AMINOADIPATE AMINOTRANSFERASE, MITOCHONDRIAL"/>
    <property type="match status" value="1"/>
</dbReference>
<dbReference type="PANTHER" id="PTHR42790">
    <property type="entry name" value="AMINOTRANSFERASE"/>
    <property type="match status" value="1"/>
</dbReference>
<feature type="domain" description="Aminotransferase class I/classII large" evidence="5">
    <location>
        <begin position="69"/>
        <end position="415"/>
    </location>
</feature>
<dbReference type="Pfam" id="PF00155">
    <property type="entry name" value="Aminotran_1_2"/>
    <property type="match status" value="1"/>
</dbReference>
<comment type="cofactor">
    <cofactor evidence="1">
        <name>pyridoxal 5'-phosphate</name>
        <dbReference type="ChEBI" id="CHEBI:597326"/>
    </cofactor>
</comment>
<evidence type="ECO:0000259" key="5">
    <source>
        <dbReference type="Pfam" id="PF00155"/>
    </source>
</evidence>
<keyword evidence="2" id="KW-0032">Aminotransferase</keyword>
<name>A0ABQ6M9B9_9STRA</name>
<gene>
    <name evidence="6" type="ORF">TeGR_g6194</name>
</gene>
<dbReference type="InterPro" id="IPR015424">
    <property type="entry name" value="PyrdxlP-dep_Trfase"/>
</dbReference>
<dbReference type="SUPFAM" id="SSF53383">
    <property type="entry name" value="PLP-dependent transferases"/>
    <property type="match status" value="1"/>
</dbReference>
<keyword evidence="7" id="KW-1185">Reference proteome</keyword>
<dbReference type="Gene3D" id="3.40.640.10">
    <property type="entry name" value="Type I PLP-dependent aspartate aminotransferase-like (Major domain)"/>
    <property type="match status" value="1"/>
</dbReference>
<evidence type="ECO:0000256" key="1">
    <source>
        <dbReference type="ARBA" id="ARBA00001933"/>
    </source>
</evidence>
<evidence type="ECO:0000256" key="4">
    <source>
        <dbReference type="ARBA" id="ARBA00022898"/>
    </source>
</evidence>
<dbReference type="Proteomes" id="UP001165060">
    <property type="component" value="Unassembled WGS sequence"/>
</dbReference>
<reference evidence="6 7" key="1">
    <citation type="journal article" date="2023" name="Commun. Biol.">
        <title>Genome analysis of Parmales, the sister group of diatoms, reveals the evolutionary specialization of diatoms from phago-mixotrophs to photoautotrophs.</title>
        <authorList>
            <person name="Ban H."/>
            <person name="Sato S."/>
            <person name="Yoshikawa S."/>
            <person name="Yamada K."/>
            <person name="Nakamura Y."/>
            <person name="Ichinomiya M."/>
            <person name="Sato N."/>
            <person name="Blanc-Mathieu R."/>
            <person name="Endo H."/>
            <person name="Kuwata A."/>
            <person name="Ogata H."/>
        </authorList>
    </citation>
    <scope>NUCLEOTIDE SEQUENCE [LARGE SCALE GENOMIC DNA]</scope>
</reference>
<dbReference type="InterPro" id="IPR050859">
    <property type="entry name" value="Class-I_PLP-dep_aminotransf"/>
</dbReference>
<keyword evidence="3" id="KW-0808">Transferase</keyword>
<keyword evidence="4" id="KW-0663">Pyridoxal phosphate</keyword>
<dbReference type="CDD" id="cd00609">
    <property type="entry name" value="AAT_like"/>
    <property type="match status" value="1"/>
</dbReference>